<protein>
    <recommendedName>
        <fullName evidence="1">ATPase dynein-related AAA domain-containing protein</fullName>
    </recommendedName>
</protein>
<reference evidence="2 3" key="1">
    <citation type="submission" date="2021-12" db="EMBL/GenBank/DDBJ databases">
        <title>Genome sequencing of bacteria with rrn-lacking chromosome and rrn-plasmid.</title>
        <authorList>
            <person name="Anda M."/>
            <person name="Iwasaki W."/>
        </authorList>
    </citation>
    <scope>NUCLEOTIDE SEQUENCE [LARGE SCALE GENOMIC DNA]</scope>
    <source>
        <strain evidence="2 3">NBRC 15940</strain>
    </source>
</reference>
<sequence>MDFFNLDALKNYHLGVRNQYRSDSKETACYFDTRSKLEYFISLLNEQRGEEFDLNYSEKPNKQAGQGKGFVLKEYILKGFLPSDLIVKWQDVIFIKLCFHSFEAGNFTLSLDVDCNFKHELSKKINRGDLQDFGHYSISVDNEFPRTWEDLVSLFAPEVEKKVIQLRDYISDLNNQPKEKESVLRSYPLNQILYGPPGTGKTYHTINKALKIIDGNIPEEQEERTEVTKRFKALKEAGQIVFTTFHQSMTYEDFVEGIKPVSDDGEVNYDVQQGIFRQICANASAVGSKSIGKINFNQVDYYKMSVGGRHRKSLHDWNVQNETLSLGYGGKESLEKYIGIKEQKEFRERFTKDHPELVEETNFHATAAYRFLKMKDGDIVVVSLGNHVIDAIGVVRGDYYFDDDHEFPHPHFRKVEWLATDMNASPSRFIKKNLSQQTIYEFYSADVKIDAFEENFNNRPNPVQKPYVLIIDEINRGNVSAILGELITLLEPDKRLGASEELKATLPYSKKELGIPSNLYIIGTMNTADRSVEALDSALRRRFHFEEMPPKYDLPALNKVITGYSLGSLLQTINERIAVLLDRDHLIGHAYLINCTSEKDLENTFQRNIIPLLQEYFYSDYEKIALVLGEGFCKEKEHQVVFAGQKNYSHAGNKQYELLSPTGDVFKEAIKRLMNG</sequence>
<dbReference type="GO" id="GO:0016887">
    <property type="term" value="F:ATP hydrolysis activity"/>
    <property type="evidence" value="ECO:0007669"/>
    <property type="project" value="InterPro"/>
</dbReference>
<dbReference type="InterPro" id="IPR052934">
    <property type="entry name" value="Methyl-DNA_Rec/Restrict_Enz"/>
</dbReference>
<dbReference type="SUPFAM" id="SSF52540">
    <property type="entry name" value="P-loop containing nucleoside triphosphate hydrolases"/>
    <property type="match status" value="1"/>
</dbReference>
<dbReference type="Proteomes" id="UP001310022">
    <property type="component" value="Unassembled WGS sequence"/>
</dbReference>
<name>A0AAN5ALS5_9BACT</name>
<dbReference type="GO" id="GO:0005524">
    <property type="term" value="F:ATP binding"/>
    <property type="evidence" value="ECO:0007669"/>
    <property type="project" value="InterPro"/>
</dbReference>
<evidence type="ECO:0000313" key="3">
    <source>
        <dbReference type="Proteomes" id="UP001310022"/>
    </source>
</evidence>
<evidence type="ECO:0000313" key="2">
    <source>
        <dbReference type="EMBL" id="GJM61183.1"/>
    </source>
</evidence>
<gene>
    <name evidence="2" type="ORF">PEDI_17350</name>
</gene>
<dbReference type="PANTHER" id="PTHR37291:SF1">
    <property type="entry name" value="TYPE IV METHYL-DIRECTED RESTRICTION ENZYME ECOKMCRB SUBUNIT"/>
    <property type="match status" value="1"/>
</dbReference>
<keyword evidence="3" id="KW-1185">Reference proteome</keyword>
<evidence type="ECO:0000259" key="1">
    <source>
        <dbReference type="Pfam" id="PF07728"/>
    </source>
</evidence>
<dbReference type="EMBL" id="BQKE01000001">
    <property type="protein sequence ID" value="GJM61183.1"/>
    <property type="molecule type" value="Genomic_DNA"/>
</dbReference>
<organism evidence="2 3">
    <name type="scientific">Persicobacter diffluens</name>
    <dbReference type="NCBI Taxonomy" id="981"/>
    <lineage>
        <taxon>Bacteria</taxon>
        <taxon>Pseudomonadati</taxon>
        <taxon>Bacteroidota</taxon>
        <taxon>Cytophagia</taxon>
        <taxon>Cytophagales</taxon>
        <taxon>Persicobacteraceae</taxon>
        <taxon>Persicobacter</taxon>
    </lineage>
</organism>
<dbReference type="Pfam" id="PF07728">
    <property type="entry name" value="AAA_5"/>
    <property type="match status" value="1"/>
</dbReference>
<dbReference type="Gene3D" id="3.40.50.300">
    <property type="entry name" value="P-loop containing nucleotide triphosphate hydrolases"/>
    <property type="match status" value="1"/>
</dbReference>
<comment type="caution">
    <text evidence="2">The sequence shown here is derived from an EMBL/GenBank/DDBJ whole genome shotgun (WGS) entry which is preliminary data.</text>
</comment>
<proteinExistence type="predicted"/>
<accession>A0AAN5ALS5</accession>
<dbReference type="InterPro" id="IPR011704">
    <property type="entry name" value="ATPase_dyneun-rel_AAA"/>
</dbReference>
<feature type="domain" description="ATPase dynein-related AAA" evidence="1">
    <location>
        <begin position="463"/>
        <end position="543"/>
    </location>
</feature>
<dbReference type="InterPro" id="IPR027417">
    <property type="entry name" value="P-loop_NTPase"/>
</dbReference>
<dbReference type="PANTHER" id="PTHR37291">
    <property type="entry name" value="5-METHYLCYTOSINE-SPECIFIC RESTRICTION ENZYME B"/>
    <property type="match status" value="1"/>
</dbReference>
<dbReference type="AlphaFoldDB" id="A0AAN5ALS5"/>